<evidence type="ECO:0000313" key="5">
    <source>
        <dbReference type="Proteomes" id="UP000321046"/>
    </source>
</evidence>
<comment type="caution">
    <text evidence="4">The sequence shown here is derived from an EMBL/GenBank/DDBJ whole genome shotgun (WGS) entry which is preliminary data.</text>
</comment>
<dbReference type="PANTHER" id="PTHR43272">
    <property type="entry name" value="LONG-CHAIN-FATTY-ACID--COA LIGASE"/>
    <property type="match status" value="1"/>
</dbReference>
<dbReference type="SUPFAM" id="SSF56801">
    <property type="entry name" value="Acetyl-CoA synthetase-like"/>
    <property type="match status" value="1"/>
</dbReference>
<accession>A0A5C6WUH6</accession>
<dbReference type="GO" id="GO:0016020">
    <property type="term" value="C:membrane"/>
    <property type="evidence" value="ECO:0007669"/>
    <property type="project" value="TreeGrafter"/>
</dbReference>
<dbReference type="GO" id="GO:0005524">
    <property type="term" value="F:ATP binding"/>
    <property type="evidence" value="ECO:0007669"/>
    <property type="project" value="UniProtKB-KW"/>
</dbReference>
<protein>
    <submittedName>
        <fullName evidence="4">Acyl--CoA ligase</fullName>
    </submittedName>
</protein>
<keyword evidence="2" id="KW-0067">ATP-binding</keyword>
<dbReference type="Proteomes" id="UP000321046">
    <property type="component" value="Unassembled WGS sequence"/>
</dbReference>
<name>A0A5C6WUH6_9DELT</name>
<dbReference type="InterPro" id="IPR042099">
    <property type="entry name" value="ANL_N_sf"/>
</dbReference>
<dbReference type="Gene3D" id="3.40.50.12780">
    <property type="entry name" value="N-terminal domain of ligase-like"/>
    <property type="match status" value="1"/>
</dbReference>
<sequence>MKTANDLSGPGDTMSKRNLPTELWKRFQEAKEAPALTRRDAAGALHRSTYWEWTRGVQRLAMGLVDWGVTPGERIGFAAPNSAALLDLMVAGWLIGGCVVPLLPGQERRDTLRALARAGCSVIVVKDEAERQRLRGPGGQLPPDLKFVLTEGAADAEACLGVEALSERGRDKLRRGGLNQLAERMFSQNADAPSLILYDTTPSEAMRGAHFSGEKVLLMLERIAHQMNLDADEPVRLGALLSYGWPGSFLLTMSALYAGKELAVADSARQLHEQLPELQPTHLLCGPAFLESLATRWQERLEGAPEILKQISGSTQDDASPSRAPLGRLLGGLGEKATDRLLYAPIRSELGGRLRAIYVPEGQADPTWRQILERAGTRLLGYLALPEAGVSHLEHPQAARPGSAGRPIEGIATRQAHARQGEVGELLLRGETLFDGYWGGPGPRERNDEGWLATGLRVRLESGFAFIEPAPADAPLTEP</sequence>
<keyword evidence="4" id="KW-0436">Ligase</keyword>
<evidence type="ECO:0000259" key="3">
    <source>
        <dbReference type="Pfam" id="PF00501"/>
    </source>
</evidence>
<feature type="domain" description="AMP-dependent synthetase/ligase" evidence="3">
    <location>
        <begin position="26"/>
        <end position="438"/>
    </location>
</feature>
<keyword evidence="1" id="KW-0547">Nucleotide-binding</keyword>
<organism evidence="4 5">
    <name type="scientific">Lujinxingia vulgaris</name>
    <dbReference type="NCBI Taxonomy" id="2600176"/>
    <lineage>
        <taxon>Bacteria</taxon>
        <taxon>Deltaproteobacteria</taxon>
        <taxon>Bradymonadales</taxon>
        <taxon>Lujinxingiaceae</taxon>
        <taxon>Lujinxingia</taxon>
    </lineage>
</organism>
<dbReference type="Pfam" id="PF00501">
    <property type="entry name" value="AMP-binding"/>
    <property type="match status" value="1"/>
</dbReference>
<evidence type="ECO:0000256" key="1">
    <source>
        <dbReference type="ARBA" id="ARBA00022741"/>
    </source>
</evidence>
<dbReference type="OrthoDB" id="5482825at2"/>
<dbReference type="GO" id="GO:0004467">
    <property type="term" value="F:long-chain fatty acid-CoA ligase activity"/>
    <property type="evidence" value="ECO:0007669"/>
    <property type="project" value="TreeGrafter"/>
</dbReference>
<dbReference type="InterPro" id="IPR000873">
    <property type="entry name" value="AMP-dep_synth/lig_dom"/>
</dbReference>
<dbReference type="PANTHER" id="PTHR43272:SF33">
    <property type="entry name" value="AMP-BINDING DOMAIN-CONTAINING PROTEIN-RELATED"/>
    <property type="match status" value="1"/>
</dbReference>
<dbReference type="AlphaFoldDB" id="A0A5C6WUH6"/>
<reference evidence="4 5" key="1">
    <citation type="submission" date="2019-08" db="EMBL/GenBank/DDBJ databases">
        <title>Bradymonadales sp. TMQ2.</title>
        <authorList>
            <person name="Liang Q."/>
        </authorList>
    </citation>
    <scope>NUCLEOTIDE SEQUENCE [LARGE SCALE GENOMIC DNA]</scope>
    <source>
        <strain evidence="4 5">TMQ2</strain>
    </source>
</reference>
<dbReference type="EMBL" id="VOSL01000141">
    <property type="protein sequence ID" value="TXD32050.1"/>
    <property type="molecule type" value="Genomic_DNA"/>
</dbReference>
<proteinExistence type="predicted"/>
<evidence type="ECO:0000256" key="2">
    <source>
        <dbReference type="ARBA" id="ARBA00022840"/>
    </source>
</evidence>
<evidence type="ECO:0000313" key="4">
    <source>
        <dbReference type="EMBL" id="TXD32050.1"/>
    </source>
</evidence>
<gene>
    <name evidence="4" type="ORF">FRC96_19305</name>
</gene>